<dbReference type="STRING" id="743721.Psesu_1124"/>
<dbReference type="SUPFAM" id="SSF56349">
    <property type="entry name" value="DNA breaking-rejoining enzymes"/>
    <property type="match status" value="1"/>
</dbReference>
<evidence type="ECO:0000313" key="7">
    <source>
        <dbReference type="Proteomes" id="UP000008632"/>
    </source>
</evidence>
<evidence type="ECO:0000313" key="6">
    <source>
        <dbReference type="EMBL" id="ADV26974.1"/>
    </source>
</evidence>
<dbReference type="Gene3D" id="1.10.150.130">
    <property type="match status" value="1"/>
</dbReference>
<feature type="domain" description="Tyr recombinase" evidence="5">
    <location>
        <begin position="171"/>
        <end position="360"/>
    </location>
</feature>
<protein>
    <submittedName>
        <fullName evidence="6">Integrase family protein</fullName>
    </submittedName>
</protein>
<dbReference type="PROSITE" id="PS51898">
    <property type="entry name" value="TYR_RECOMBINASE"/>
    <property type="match status" value="1"/>
</dbReference>
<keyword evidence="2" id="KW-0229">DNA integration</keyword>
<dbReference type="RefSeq" id="WP_013534803.1">
    <property type="nucleotide sequence ID" value="NC_014924.1"/>
</dbReference>
<accession>E6WS25</accession>
<comment type="similarity">
    <text evidence="1">Belongs to the 'phage' integrase family.</text>
</comment>
<dbReference type="KEGG" id="psu:Psesu_1124"/>
<dbReference type="GO" id="GO:0006310">
    <property type="term" value="P:DNA recombination"/>
    <property type="evidence" value="ECO:0007669"/>
    <property type="project" value="UniProtKB-KW"/>
</dbReference>
<dbReference type="GO" id="GO:0008907">
    <property type="term" value="F:integrase activity"/>
    <property type="evidence" value="ECO:0007669"/>
    <property type="project" value="InterPro"/>
</dbReference>
<dbReference type="AlphaFoldDB" id="E6WS25"/>
<dbReference type="InterPro" id="IPR010998">
    <property type="entry name" value="Integrase_recombinase_N"/>
</dbReference>
<reference evidence="6 7" key="1">
    <citation type="submission" date="2011-01" db="EMBL/GenBank/DDBJ databases">
        <title>Complete sequence of Pseudoxanthomonas suwonensis 11-1.</title>
        <authorList>
            <consortium name="US DOE Joint Genome Institute"/>
            <person name="Lucas S."/>
            <person name="Copeland A."/>
            <person name="Lapidus A."/>
            <person name="Cheng J.-F."/>
            <person name="Goodwin L."/>
            <person name="Pitluck S."/>
            <person name="Teshima H."/>
            <person name="Detter J.C."/>
            <person name="Han C."/>
            <person name="Tapia R."/>
            <person name="Land M."/>
            <person name="Hauser L."/>
            <person name="Kyrpides N."/>
            <person name="Ivanova N."/>
            <person name="Ovchinnikova G."/>
            <person name="Siebers A.K."/>
            <person name="Allgaier M."/>
            <person name="Thelen M.P."/>
            <person name="Hugenholtz P."/>
            <person name="Gladden J."/>
            <person name="Woyke T."/>
        </authorList>
    </citation>
    <scope>NUCLEOTIDE SEQUENCE [LARGE SCALE GENOMIC DNA]</scope>
    <source>
        <strain evidence="7">11-1</strain>
    </source>
</reference>
<dbReference type="Gene3D" id="1.10.443.10">
    <property type="entry name" value="Intergrase catalytic core"/>
    <property type="match status" value="1"/>
</dbReference>
<evidence type="ECO:0000256" key="1">
    <source>
        <dbReference type="ARBA" id="ARBA00008857"/>
    </source>
</evidence>
<dbReference type="InterPro" id="IPR011010">
    <property type="entry name" value="DNA_brk_join_enz"/>
</dbReference>
<dbReference type="Proteomes" id="UP000008632">
    <property type="component" value="Chromosome"/>
</dbReference>
<evidence type="ECO:0000256" key="3">
    <source>
        <dbReference type="ARBA" id="ARBA00023125"/>
    </source>
</evidence>
<keyword evidence="4" id="KW-0233">DNA recombination</keyword>
<evidence type="ECO:0000259" key="5">
    <source>
        <dbReference type="PROSITE" id="PS51898"/>
    </source>
</evidence>
<proteinExistence type="inferred from homology"/>
<dbReference type="InterPro" id="IPR015094">
    <property type="entry name" value="Integrase_lambda-typ_DNA-bd_N"/>
</dbReference>
<dbReference type="HOGENOM" id="CLU_049005_1_0_6"/>
<organism evidence="6 7">
    <name type="scientific">Pseudoxanthomonas suwonensis (strain 11-1)</name>
    <dbReference type="NCBI Taxonomy" id="743721"/>
    <lineage>
        <taxon>Bacteria</taxon>
        <taxon>Pseudomonadati</taxon>
        <taxon>Pseudomonadota</taxon>
        <taxon>Gammaproteobacteria</taxon>
        <taxon>Lysobacterales</taxon>
        <taxon>Lysobacteraceae</taxon>
        <taxon>Pseudoxanthomonas</taxon>
    </lineage>
</organism>
<name>E6WS25_PSEUU</name>
<evidence type="ECO:0000256" key="2">
    <source>
        <dbReference type="ARBA" id="ARBA00022908"/>
    </source>
</evidence>
<dbReference type="eggNOG" id="COG0582">
    <property type="taxonomic scope" value="Bacteria"/>
</dbReference>
<sequence length="366" mass="40385">MVPRQRSKARAGWPANLYTSGRGGFKYRHPVTKAETWMGTDKAKAFAAARKLNALLTPSDDLVARVVGTGRTVADALAVFRADDLPHRGWGAKTAAWYGVFLKRIEADIGGRELEGLTVKDCAEYIRGVTESARGRQTYRLVLGWILACAVQEGWIDSNPAELTRKFSHTRQRARLTLDTYRAIHAQAPGWLRNAMDLSLLTLLRREDVATLRFADVHDDALWVVPQKTEGSTAVRLRIKMGADLAALVARCRDAVVSPYLVHRLPEKAKPRGKGAAGRVHHTQVMPEQITRAFAEARDAAGIGGESPPTFHEIRSLGGALLREQGWSLQQVQALMGHASEAMTSVYLEGHEVPWSEVETGLSLRR</sequence>
<dbReference type="InterPro" id="IPR016177">
    <property type="entry name" value="DNA-bd_dom_sf"/>
</dbReference>
<dbReference type="InterPro" id="IPR002104">
    <property type="entry name" value="Integrase_catalytic"/>
</dbReference>
<dbReference type="EMBL" id="CP002446">
    <property type="protein sequence ID" value="ADV26974.1"/>
    <property type="molecule type" value="Genomic_DNA"/>
</dbReference>
<keyword evidence="3" id="KW-0238">DNA-binding</keyword>
<dbReference type="Pfam" id="PF00589">
    <property type="entry name" value="Phage_integrase"/>
    <property type="match status" value="1"/>
</dbReference>
<gene>
    <name evidence="6" type="ordered locus">Psesu_1124</name>
</gene>
<dbReference type="SUPFAM" id="SSF54171">
    <property type="entry name" value="DNA-binding domain"/>
    <property type="match status" value="1"/>
</dbReference>
<dbReference type="GO" id="GO:0003677">
    <property type="term" value="F:DNA binding"/>
    <property type="evidence" value="ECO:0007669"/>
    <property type="project" value="UniProtKB-KW"/>
</dbReference>
<keyword evidence="7" id="KW-1185">Reference proteome</keyword>
<dbReference type="Pfam" id="PF09003">
    <property type="entry name" value="Arm-DNA-bind_1"/>
    <property type="match status" value="1"/>
</dbReference>
<evidence type="ECO:0000256" key="4">
    <source>
        <dbReference type="ARBA" id="ARBA00023172"/>
    </source>
</evidence>
<dbReference type="Gene3D" id="3.30.160.60">
    <property type="entry name" value="Classic Zinc Finger"/>
    <property type="match status" value="1"/>
</dbReference>
<dbReference type="InterPro" id="IPR013762">
    <property type="entry name" value="Integrase-like_cat_sf"/>
</dbReference>